<dbReference type="Gene3D" id="1.10.10.10">
    <property type="entry name" value="Winged helix-like DNA-binding domain superfamily/Winged helix DNA-binding domain"/>
    <property type="match status" value="1"/>
</dbReference>
<dbReference type="PROSITE" id="PS50931">
    <property type="entry name" value="HTH_LYSR"/>
    <property type="match status" value="1"/>
</dbReference>
<proteinExistence type="inferred from homology"/>
<feature type="domain" description="HTH lysR-type" evidence="5">
    <location>
        <begin position="7"/>
        <end position="64"/>
    </location>
</feature>
<dbReference type="Gene3D" id="3.40.190.290">
    <property type="match status" value="1"/>
</dbReference>
<dbReference type="Proteomes" id="UP000215377">
    <property type="component" value="Unassembled WGS sequence"/>
</dbReference>
<evidence type="ECO:0000313" key="7">
    <source>
        <dbReference type="Proteomes" id="UP000215377"/>
    </source>
</evidence>
<dbReference type="GO" id="GO:0003677">
    <property type="term" value="F:DNA binding"/>
    <property type="evidence" value="ECO:0007669"/>
    <property type="project" value="UniProtKB-KW"/>
</dbReference>
<evidence type="ECO:0000259" key="5">
    <source>
        <dbReference type="PROSITE" id="PS50931"/>
    </source>
</evidence>
<evidence type="ECO:0000256" key="2">
    <source>
        <dbReference type="ARBA" id="ARBA00023015"/>
    </source>
</evidence>
<dbReference type="GO" id="GO:0005829">
    <property type="term" value="C:cytosol"/>
    <property type="evidence" value="ECO:0007669"/>
    <property type="project" value="TreeGrafter"/>
</dbReference>
<dbReference type="RefSeq" id="WP_088648344.1">
    <property type="nucleotide sequence ID" value="NZ_AQQR01000001.1"/>
</dbReference>
<dbReference type="SUPFAM" id="SSF53850">
    <property type="entry name" value="Periplasmic binding protein-like II"/>
    <property type="match status" value="1"/>
</dbReference>
<dbReference type="FunFam" id="1.10.10.10:FF:000001">
    <property type="entry name" value="LysR family transcriptional regulator"/>
    <property type="match status" value="1"/>
</dbReference>
<dbReference type="Pfam" id="PF00126">
    <property type="entry name" value="HTH_1"/>
    <property type="match status" value="1"/>
</dbReference>
<organism evidence="6 7">
    <name type="scientific">Marinibacterium profundimaris</name>
    <dbReference type="NCBI Taxonomy" id="1679460"/>
    <lineage>
        <taxon>Bacteria</taxon>
        <taxon>Pseudomonadati</taxon>
        <taxon>Pseudomonadota</taxon>
        <taxon>Alphaproteobacteria</taxon>
        <taxon>Rhodobacterales</taxon>
        <taxon>Paracoccaceae</taxon>
        <taxon>Marinibacterium</taxon>
    </lineage>
</organism>
<evidence type="ECO:0000256" key="3">
    <source>
        <dbReference type="ARBA" id="ARBA00023125"/>
    </source>
</evidence>
<dbReference type="InterPro" id="IPR000847">
    <property type="entry name" value="LysR_HTH_N"/>
</dbReference>
<sequence>MDLARRLKPQHLRLIVKIAESGKLQIAAGALAISQPAASRILAELETDLGTKLFDRHPKGMVPTAIGQAFLQHGRAILATLDSLETEVEDLKEGQSGEVRVGSVTGPAVQCLVPAVQAVRAASPGVEVTIEVGPSTELVRGLEEGRFEFVLARLPQDYDPRAFDIQPARFERVALLVHDSHPLAGQRGLTLDRLAEHDWVIQERGSPIRAAVEAAFHEAAVPVPSGITNSSSLLVMLALLENSAVIAPVAEEVAALLTRPGIGARLRRLDVDRPIAVTPYFIIRNRARQFSTAVDRVLTEVLARL</sequence>
<comment type="caution">
    <text evidence="6">The sequence shown here is derived from an EMBL/GenBank/DDBJ whole genome shotgun (WGS) entry which is preliminary data.</text>
</comment>
<reference evidence="6 7" key="1">
    <citation type="submission" date="2013-04" db="EMBL/GenBank/DDBJ databases">
        <title>Oceanicola sp. 22II1-22F33 Genome Sequencing.</title>
        <authorList>
            <person name="Lai Q."/>
            <person name="Li G."/>
            <person name="Shao Z."/>
        </authorList>
    </citation>
    <scope>NUCLEOTIDE SEQUENCE [LARGE SCALE GENOMIC DNA]</scope>
    <source>
        <strain evidence="6 7">22II1-22F33</strain>
    </source>
</reference>
<keyword evidence="7" id="KW-1185">Reference proteome</keyword>
<dbReference type="PRINTS" id="PR00039">
    <property type="entry name" value="HTHLYSR"/>
</dbReference>
<name>A0A225NRY1_9RHOB</name>
<dbReference type="AlphaFoldDB" id="A0A225NRY1"/>
<dbReference type="InterPro" id="IPR036388">
    <property type="entry name" value="WH-like_DNA-bd_sf"/>
</dbReference>
<keyword evidence="2" id="KW-0805">Transcription regulation</keyword>
<keyword evidence="4" id="KW-0804">Transcription</keyword>
<dbReference type="OrthoDB" id="7846471at2"/>
<evidence type="ECO:0000256" key="4">
    <source>
        <dbReference type="ARBA" id="ARBA00023163"/>
    </source>
</evidence>
<protein>
    <submittedName>
        <fullName evidence="6">Transcriptional regulator</fullName>
    </submittedName>
</protein>
<accession>A0A225NRY1</accession>
<comment type="similarity">
    <text evidence="1">Belongs to the LysR transcriptional regulatory family.</text>
</comment>
<dbReference type="Pfam" id="PF03466">
    <property type="entry name" value="LysR_substrate"/>
    <property type="match status" value="1"/>
</dbReference>
<evidence type="ECO:0000256" key="1">
    <source>
        <dbReference type="ARBA" id="ARBA00009437"/>
    </source>
</evidence>
<evidence type="ECO:0000313" key="6">
    <source>
        <dbReference type="EMBL" id="OWU77704.1"/>
    </source>
</evidence>
<dbReference type="PANTHER" id="PTHR30419:SF8">
    <property type="entry name" value="NITROGEN ASSIMILATION TRANSCRIPTIONAL ACTIVATOR-RELATED"/>
    <property type="match status" value="1"/>
</dbReference>
<dbReference type="SUPFAM" id="SSF46785">
    <property type="entry name" value="Winged helix' DNA-binding domain"/>
    <property type="match status" value="1"/>
</dbReference>
<dbReference type="InterPro" id="IPR005119">
    <property type="entry name" value="LysR_subst-bd"/>
</dbReference>
<dbReference type="GO" id="GO:0003700">
    <property type="term" value="F:DNA-binding transcription factor activity"/>
    <property type="evidence" value="ECO:0007669"/>
    <property type="project" value="InterPro"/>
</dbReference>
<dbReference type="EMBL" id="AQQR01000001">
    <property type="protein sequence ID" value="OWU77704.1"/>
    <property type="molecule type" value="Genomic_DNA"/>
</dbReference>
<dbReference type="InterPro" id="IPR050950">
    <property type="entry name" value="HTH-type_LysR_regulators"/>
</dbReference>
<dbReference type="PANTHER" id="PTHR30419">
    <property type="entry name" value="HTH-TYPE TRANSCRIPTIONAL REGULATOR YBHD"/>
    <property type="match status" value="1"/>
</dbReference>
<dbReference type="InterPro" id="IPR036390">
    <property type="entry name" value="WH_DNA-bd_sf"/>
</dbReference>
<gene>
    <name evidence="6" type="ORF">ATO3_03240</name>
</gene>
<keyword evidence="3" id="KW-0238">DNA-binding</keyword>